<dbReference type="GO" id="GO:0015631">
    <property type="term" value="F:tubulin binding"/>
    <property type="evidence" value="ECO:0007669"/>
    <property type="project" value="TreeGrafter"/>
</dbReference>
<dbReference type="GO" id="GO:0070740">
    <property type="term" value="F:tubulin-glutamic acid ligase activity"/>
    <property type="evidence" value="ECO:0007669"/>
    <property type="project" value="TreeGrafter"/>
</dbReference>
<name>A0A024TJZ0_9STRA</name>
<dbReference type="RefSeq" id="XP_008877457.1">
    <property type="nucleotide sequence ID" value="XM_008879235.1"/>
</dbReference>
<feature type="compositionally biased region" description="Basic and acidic residues" evidence="4">
    <location>
        <begin position="463"/>
        <end position="479"/>
    </location>
</feature>
<reference evidence="5" key="1">
    <citation type="submission" date="2013-12" db="EMBL/GenBank/DDBJ databases">
        <title>The Genome Sequence of Aphanomyces invadans NJM9701.</title>
        <authorList>
            <consortium name="The Broad Institute Genomics Platform"/>
            <person name="Russ C."/>
            <person name="Tyler B."/>
            <person name="van West P."/>
            <person name="Dieguez-Uribeondo J."/>
            <person name="Young S.K."/>
            <person name="Zeng Q."/>
            <person name="Gargeya S."/>
            <person name="Fitzgerald M."/>
            <person name="Abouelleil A."/>
            <person name="Alvarado L."/>
            <person name="Chapman S.B."/>
            <person name="Gainer-Dewar J."/>
            <person name="Goldberg J."/>
            <person name="Griggs A."/>
            <person name="Gujja S."/>
            <person name="Hansen M."/>
            <person name="Howarth C."/>
            <person name="Imamovic A."/>
            <person name="Ireland A."/>
            <person name="Larimer J."/>
            <person name="McCowan C."/>
            <person name="Murphy C."/>
            <person name="Pearson M."/>
            <person name="Poon T.W."/>
            <person name="Priest M."/>
            <person name="Roberts A."/>
            <person name="Saif S."/>
            <person name="Shea T."/>
            <person name="Sykes S."/>
            <person name="Wortman J."/>
            <person name="Nusbaum C."/>
            <person name="Birren B."/>
        </authorList>
    </citation>
    <scope>NUCLEOTIDE SEQUENCE [LARGE SCALE GENOMIC DNA]</scope>
    <source>
        <strain evidence="5">NJM9701</strain>
    </source>
</reference>
<dbReference type="EMBL" id="KI913988">
    <property type="protein sequence ID" value="ETV93896.1"/>
    <property type="molecule type" value="Genomic_DNA"/>
</dbReference>
<dbReference type="PANTHER" id="PTHR12241">
    <property type="entry name" value="TUBULIN POLYGLUTAMYLASE"/>
    <property type="match status" value="1"/>
</dbReference>
<feature type="compositionally biased region" description="Acidic residues" evidence="4">
    <location>
        <begin position="427"/>
        <end position="437"/>
    </location>
</feature>
<dbReference type="Pfam" id="PF03133">
    <property type="entry name" value="TTL"/>
    <property type="match status" value="1"/>
</dbReference>
<sequence length="519" mass="58773">MAPPAPTTDGKIPKTTEKPFKRSRKVVVDVSLCRYAIIKRCLKDRGFRLVRTKKSDVEWDIWWSDRGELLKDARRLNAFQKVNHFPSMEDICRKDFLANNLNAMRKLLPDDYDFFPRSFLIPAERMELQQCMEADKRGATYIVKPRTLCQGKGISLIQSFQKLSTKDPCVVQKYIHNPLLIDGFKFDLRIYVLVYSVDPLHVYIFRNGLARFCTTPFEAPKRSNLHQTRMHLTNYAINKKSKDFVRSADETTGSKRSLAFVMQHLQDDHGMDPNAVWADICDVVLKTLLAIQPRLAASYRNFFGADEIKGRQWGPAAFEILGFDVMLDERGKAWMVEVNHAPSFAGDSTLDKQIKTPLIAQALDILAVTNLSKRQYQSKHRKVWKTRLWNATSAVAVAKKAKGDIRTPTSGLVEPPPPVVEPQVVELTEEDAVDPVDDNGSGLSEDENENDSPAKAKSSSNKIHPDDSAQDNNHEKEMDSFGNTYERIYPPPASMSPALSAKYARILAAAETNRSKLWG</sequence>
<proteinExistence type="predicted"/>
<dbReference type="GO" id="GO:0005524">
    <property type="term" value="F:ATP binding"/>
    <property type="evidence" value="ECO:0007669"/>
    <property type="project" value="UniProtKB-KW"/>
</dbReference>
<dbReference type="GeneID" id="20089291"/>
<dbReference type="SUPFAM" id="SSF56059">
    <property type="entry name" value="Glutathione synthetase ATP-binding domain-like"/>
    <property type="match status" value="1"/>
</dbReference>
<dbReference type="Gene3D" id="3.30.470.20">
    <property type="entry name" value="ATP-grasp fold, B domain"/>
    <property type="match status" value="1"/>
</dbReference>
<dbReference type="PANTHER" id="PTHR12241:SF147">
    <property type="entry name" value="TUBULIN POLYGLUTAMYLASE TTLL7"/>
    <property type="match status" value="1"/>
</dbReference>
<evidence type="ECO:0000313" key="5">
    <source>
        <dbReference type="EMBL" id="ETV93896.1"/>
    </source>
</evidence>
<keyword evidence="3" id="KW-0067">ATP-binding</keyword>
<evidence type="ECO:0000256" key="1">
    <source>
        <dbReference type="ARBA" id="ARBA00022598"/>
    </source>
</evidence>
<dbReference type="AlphaFoldDB" id="A0A024TJZ0"/>
<organism evidence="5">
    <name type="scientific">Aphanomyces invadans</name>
    <dbReference type="NCBI Taxonomy" id="157072"/>
    <lineage>
        <taxon>Eukaryota</taxon>
        <taxon>Sar</taxon>
        <taxon>Stramenopiles</taxon>
        <taxon>Oomycota</taxon>
        <taxon>Saprolegniomycetes</taxon>
        <taxon>Saprolegniales</taxon>
        <taxon>Verrucalvaceae</taxon>
        <taxon>Aphanomyces</taxon>
    </lineage>
</organism>
<accession>A0A024TJZ0</accession>
<dbReference type="InterPro" id="IPR004344">
    <property type="entry name" value="TTL/TTLL_fam"/>
</dbReference>
<dbReference type="PROSITE" id="PS51221">
    <property type="entry name" value="TTL"/>
    <property type="match status" value="1"/>
</dbReference>
<dbReference type="OrthoDB" id="202825at2759"/>
<evidence type="ECO:0000256" key="2">
    <source>
        <dbReference type="ARBA" id="ARBA00022741"/>
    </source>
</evidence>
<dbReference type="VEuPathDB" id="FungiDB:H310_12241"/>
<keyword evidence="2" id="KW-0547">Nucleotide-binding</keyword>
<gene>
    <name evidence="5" type="ORF">H310_12241</name>
</gene>
<dbReference type="GO" id="GO:0000226">
    <property type="term" value="P:microtubule cytoskeleton organization"/>
    <property type="evidence" value="ECO:0007669"/>
    <property type="project" value="TreeGrafter"/>
</dbReference>
<dbReference type="GO" id="GO:0036064">
    <property type="term" value="C:ciliary basal body"/>
    <property type="evidence" value="ECO:0007669"/>
    <property type="project" value="TreeGrafter"/>
</dbReference>
<protein>
    <recommendedName>
        <fullName evidence="6">Tubulin-tyrosine ligase</fullName>
    </recommendedName>
</protein>
<feature type="region of interest" description="Disordered" evidence="4">
    <location>
        <begin position="399"/>
        <end position="496"/>
    </location>
</feature>
<keyword evidence="1" id="KW-0436">Ligase</keyword>
<evidence type="ECO:0008006" key="6">
    <source>
        <dbReference type="Google" id="ProtNLM"/>
    </source>
</evidence>
<evidence type="ECO:0000256" key="4">
    <source>
        <dbReference type="SAM" id="MobiDB-lite"/>
    </source>
</evidence>
<evidence type="ECO:0000256" key="3">
    <source>
        <dbReference type="ARBA" id="ARBA00022840"/>
    </source>
</evidence>
<dbReference type="eggNOG" id="KOG2158">
    <property type="taxonomic scope" value="Eukaryota"/>
</dbReference>